<accession>A0ABW4SLC3</accession>
<evidence type="ECO:0008006" key="4">
    <source>
        <dbReference type="Google" id="ProtNLM"/>
    </source>
</evidence>
<comment type="caution">
    <text evidence="2">The sequence shown here is derived from an EMBL/GenBank/DDBJ whole genome shotgun (WGS) entry which is preliminary data.</text>
</comment>
<reference evidence="3" key="1">
    <citation type="journal article" date="2019" name="Int. J. Syst. Evol. Microbiol.">
        <title>The Global Catalogue of Microorganisms (GCM) 10K type strain sequencing project: providing services to taxonomists for standard genome sequencing and annotation.</title>
        <authorList>
            <consortium name="The Broad Institute Genomics Platform"/>
            <consortium name="The Broad Institute Genome Sequencing Center for Infectious Disease"/>
            <person name="Wu L."/>
            <person name="Ma J."/>
        </authorList>
    </citation>
    <scope>NUCLEOTIDE SEQUENCE [LARGE SCALE GENOMIC DNA]</scope>
    <source>
        <strain evidence="3">ICMP 6774ER</strain>
    </source>
</reference>
<feature type="transmembrane region" description="Helical" evidence="1">
    <location>
        <begin position="32"/>
        <end position="49"/>
    </location>
</feature>
<name>A0ABW4SLC3_9ACTN</name>
<dbReference type="Proteomes" id="UP001597368">
    <property type="component" value="Unassembled WGS sequence"/>
</dbReference>
<sequence>MRLTWKDAVATTLVCAIVVVYALFVAGADLPVIHHVGGTTSVIVMLGTVAGCEMSRGDLYTRPRSPATLLYIVLACTLGIAALLSSVIALVTASETALLVLFAATVALWLISTVRHAVTRVPAVDRPVRRLAR</sequence>
<evidence type="ECO:0000256" key="1">
    <source>
        <dbReference type="SAM" id="Phobius"/>
    </source>
</evidence>
<feature type="transmembrane region" description="Helical" evidence="1">
    <location>
        <begin position="97"/>
        <end position="118"/>
    </location>
</feature>
<feature type="transmembrane region" description="Helical" evidence="1">
    <location>
        <begin position="69"/>
        <end position="91"/>
    </location>
</feature>
<keyword evidence="1" id="KW-0472">Membrane</keyword>
<keyword evidence="3" id="KW-1185">Reference proteome</keyword>
<dbReference type="RefSeq" id="WP_379568487.1">
    <property type="nucleotide sequence ID" value="NZ_JBHUFV010000003.1"/>
</dbReference>
<protein>
    <recommendedName>
        <fullName evidence="4">DUF3021 domain-containing protein</fullName>
    </recommendedName>
</protein>
<keyword evidence="1" id="KW-1133">Transmembrane helix</keyword>
<proteinExistence type="predicted"/>
<evidence type="ECO:0000313" key="3">
    <source>
        <dbReference type="Proteomes" id="UP001597368"/>
    </source>
</evidence>
<gene>
    <name evidence="2" type="ORF">ACFSKW_02075</name>
</gene>
<keyword evidence="1" id="KW-0812">Transmembrane</keyword>
<evidence type="ECO:0000313" key="2">
    <source>
        <dbReference type="EMBL" id="MFD1930256.1"/>
    </source>
</evidence>
<organism evidence="2 3">
    <name type="scientific">Nonomuraea mangrovi</name>
    <dbReference type="NCBI Taxonomy" id="2316207"/>
    <lineage>
        <taxon>Bacteria</taxon>
        <taxon>Bacillati</taxon>
        <taxon>Actinomycetota</taxon>
        <taxon>Actinomycetes</taxon>
        <taxon>Streptosporangiales</taxon>
        <taxon>Streptosporangiaceae</taxon>
        <taxon>Nonomuraea</taxon>
    </lineage>
</organism>
<dbReference type="EMBL" id="JBHUFV010000003">
    <property type="protein sequence ID" value="MFD1930256.1"/>
    <property type="molecule type" value="Genomic_DNA"/>
</dbReference>